<dbReference type="SUPFAM" id="SSF53474">
    <property type="entry name" value="alpha/beta-Hydrolases"/>
    <property type="match status" value="1"/>
</dbReference>
<proteinExistence type="predicted"/>
<evidence type="ECO:0008006" key="3">
    <source>
        <dbReference type="Google" id="ProtNLM"/>
    </source>
</evidence>
<dbReference type="PANTHER" id="PTHR37946">
    <property type="entry name" value="SLL1969 PROTEIN"/>
    <property type="match status" value="1"/>
</dbReference>
<dbReference type="InterPro" id="IPR029058">
    <property type="entry name" value="AB_hydrolase_fold"/>
</dbReference>
<reference evidence="1 2" key="1">
    <citation type="submission" date="2023-02" db="EMBL/GenBank/DDBJ databases">
        <title>Genome sequence of Lentisphaera profundi SAORIC-696.</title>
        <authorList>
            <person name="Kim e."/>
            <person name="Cho J.-C."/>
            <person name="Choi A."/>
            <person name="Kang I."/>
        </authorList>
    </citation>
    <scope>NUCLEOTIDE SEQUENCE [LARGE SCALE GENOMIC DNA]</scope>
    <source>
        <strain evidence="1 2">SAORIC-696</strain>
    </source>
</reference>
<dbReference type="EMBL" id="CP117811">
    <property type="protein sequence ID" value="WDE96570.1"/>
    <property type="molecule type" value="Genomic_DNA"/>
</dbReference>
<protein>
    <recommendedName>
        <fullName evidence="3">AB hydrolase-1 domain-containing protein</fullName>
    </recommendedName>
</protein>
<evidence type="ECO:0000313" key="2">
    <source>
        <dbReference type="Proteomes" id="UP001214250"/>
    </source>
</evidence>
<keyword evidence="2" id="KW-1185">Reference proteome</keyword>
<accession>A0ABY7VQU7</accession>
<dbReference type="Gene3D" id="3.40.50.1820">
    <property type="entry name" value="alpha/beta hydrolase"/>
    <property type="match status" value="1"/>
</dbReference>
<dbReference type="PANTHER" id="PTHR37946:SF1">
    <property type="entry name" value="SLL1969 PROTEIN"/>
    <property type="match status" value="1"/>
</dbReference>
<gene>
    <name evidence="1" type="ORF">PQO03_01135</name>
</gene>
<evidence type="ECO:0000313" key="1">
    <source>
        <dbReference type="EMBL" id="WDE96570.1"/>
    </source>
</evidence>
<dbReference type="RefSeq" id="WP_274150635.1">
    <property type="nucleotide sequence ID" value="NZ_CP117811.1"/>
</dbReference>
<name>A0ABY7VQU7_9BACT</name>
<organism evidence="1 2">
    <name type="scientific">Lentisphaera profundi</name>
    <dbReference type="NCBI Taxonomy" id="1658616"/>
    <lineage>
        <taxon>Bacteria</taxon>
        <taxon>Pseudomonadati</taxon>
        <taxon>Lentisphaerota</taxon>
        <taxon>Lentisphaeria</taxon>
        <taxon>Lentisphaerales</taxon>
        <taxon>Lentisphaeraceae</taxon>
        <taxon>Lentisphaera</taxon>
    </lineage>
</organism>
<dbReference type="Proteomes" id="UP001214250">
    <property type="component" value="Chromosome 1"/>
</dbReference>
<sequence>MTKLLRLRATRLFFLFIFTLNLQTFAAVPTLGGMQFWNDISLAGNYKIQKNVITGHCRLLEDDYLRLTWGSEDHCRTRLLALKPQIKKPQVFLIHGLGRSHHSMAQLATELSAQGYQVYNIEYSSMLNNADSLSKRLLTLFNEHQDRDNYVITHSFGGILFRKISPQLKIQKAVLMAAPNQGSTICDTLKKYRLNFLLGPAGSQLYSQSDLMSTLPAPACEFITIAGERPSQLTNWPLGLFFNEKSDGIVCESRTRLAGSAKHVKVDSSHTLIMNHPESHKVVSSFLQKKHF</sequence>